<reference evidence="2 3" key="1">
    <citation type="submission" date="2018-08" db="EMBL/GenBank/DDBJ databases">
        <title>Freshwater and sediment microbial communities from various areas in North America, analyzing microbe dynamics in response to fracking.</title>
        <authorList>
            <person name="Lamendella R."/>
        </authorList>
    </citation>
    <scope>NUCLEOTIDE SEQUENCE [LARGE SCALE GENOMIC DNA]</scope>
    <source>
        <strain evidence="2 3">DB-1</strain>
    </source>
</reference>
<accession>A0A3D9UTS1</accession>
<keyword evidence="1" id="KW-0732">Signal</keyword>
<evidence type="ECO:0000313" key="3">
    <source>
        <dbReference type="Proteomes" id="UP000256530"/>
    </source>
</evidence>
<evidence type="ECO:0000256" key="1">
    <source>
        <dbReference type="SAM" id="SignalP"/>
    </source>
</evidence>
<dbReference type="EMBL" id="QTTY01000016">
    <property type="protein sequence ID" value="REF32902.1"/>
    <property type="molecule type" value="Genomic_DNA"/>
</dbReference>
<proteinExistence type="predicted"/>
<evidence type="ECO:0000313" key="2">
    <source>
        <dbReference type="EMBL" id="REF32902.1"/>
    </source>
</evidence>
<dbReference type="SUPFAM" id="SSF52317">
    <property type="entry name" value="Class I glutamine amidotransferase-like"/>
    <property type="match status" value="1"/>
</dbReference>
<dbReference type="InterPro" id="IPR039975">
    <property type="entry name" value="IFT52"/>
</dbReference>
<dbReference type="PANTHER" id="PTHR12969">
    <property type="entry name" value="NGD5/OSM-6/IFT52"/>
    <property type="match status" value="1"/>
</dbReference>
<name>A0A3D9UTS1_BACMY</name>
<sequence length="515" mass="56037">MKNKKWITFSLATAITLSMGSSFIPSTYAESSVDPAPEIAAKVVNQNNGKKVLFDNTHGQTAGTADWVIDGGFSDFGNGIAQNGYHVKELRKSTPITYDDLKNYNVFIVPEANIPYKKSEQDAMLQYVKNGGSIFFIADHYNADRNKNRWDSSEVFNGYRRGAWDNPAKGMSNEETTSQAMQGVESSDWLSDNFGIRFRYNALGDVSAKNIVSPVQSFGITTGVSSVAMHAGSTLAITNPKLAKGLVYLPENPSKWNNAVDSGVYNGGGVAEGPYAAISKVGLGKAAFIGDSSPVEDATPKYVREDSGQSKKTYDGYKEENDAVLLENIVNWLAKQETFTSLDQVSGLQLDAPTALQTFEQPSLSTEPQPEPWSAPSQGYQWFNTNTFKPGSYGYNGAVTTSDYVITHPSILPNNEVFQMTIQVNNLLPNTTYNNYSLGIFTTGGTQVAKVQNTNGTWPSSFGYSSTFSFITNNQGSAEKIVNVQLAPNTTGQATLRLRQNTTAKYNEAVTIGKN</sequence>
<gene>
    <name evidence="2" type="ORF">DET55_11693</name>
</gene>
<organism evidence="2 3">
    <name type="scientific">Bacillus mycoides</name>
    <dbReference type="NCBI Taxonomy" id="1405"/>
    <lineage>
        <taxon>Bacteria</taxon>
        <taxon>Bacillati</taxon>
        <taxon>Bacillota</taxon>
        <taxon>Bacilli</taxon>
        <taxon>Bacillales</taxon>
        <taxon>Bacillaceae</taxon>
        <taxon>Bacillus</taxon>
        <taxon>Bacillus cereus group</taxon>
    </lineage>
</organism>
<dbReference type="RefSeq" id="WP_113937927.1">
    <property type="nucleotide sequence ID" value="NZ_QTTY01000016.1"/>
</dbReference>
<protein>
    <recommendedName>
        <fullName evidence="4">DNA-binding protein</fullName>
    </recommendedName>
</protein>
<dbReference type="Proteomes" id="UP000256530">
    <property type="component" value="Unassembled WGS sequence"/>
</dbReference>
<dbReference type="Gene3D" id="3.40.50.880">
    <property type="match status" value="1"/>
</dbReference>
<evidence type="ECO:0008006" key="4">
    <source>
        <dbReference type="Google" id="ProtNLM"/>
    </source>
</evidence>
<feature type="chain" id="PRO_5017560103" description="DNA-binding protein" evidence="1">
    <location>
        <begin position="30"/>
        <end position="515"/>
    </location>
</feature>
<dbReference type="PANTHER" id="PTHR12969:SF7">
    <property type="entry name" value="INTRAFLAGELLAR TRANSPORT PROTEIN 52 HOMOLOG"/>
    <property type="match status" value="1"/>
</dbReference>
<comment type="caution">
    <text evidence="2">The sequence shown here is derived from an EMBL/GenBank/DDBJ whole genome shotgun (WGS) entry which is preliminary data.</text>
</comment>
<feature type="signal peptide" evidence="1">
    <location>
        <begin position="1"/>
        <end position="29"/>
    </location>
</feature>
<dbReference type="AlphaFoldDB" id="A0A3D9UTS1"/>
<dbReference type="InterPro" id="IPR029062">
    <property type="entry name" value="Class_I_gatase-like"/>
</dbReference>